<dbReference type="InterPro" id="IPR042106">
    <property type="entry name" value="Nuo/plastoQ_OxRdtase_6_NuoJ"/>
</dbReference>
<keyword evidence="4" id="KW-1185">Reference proteome</keyword>
<proteinExistence type="inferred from homology"/>
<dbReference type="Pfam" id="PF00499">
    <property type="entry name" value="Oxidored_q3"/>
    <property type="match status" value="1"/>
</dbReference>
<feature type="compositionally biased region" description="Low complexity" evidence="2">
    <location>
        <begin position="298"/>
        <end position="308"/>
    </location>
</feature>
<accession>A0ABP8QW90</accession>
<protein>
    <recommendedName>
        <fullName evidence="1">NADH-quinone oxidoreductase subunit J</fullName>
        <ecNumber evidence="1">7.1.1.-</ecNumber>
    </recommendedName>
</protein>
<dbReference type="NCBIfam" id="NF005165">
    <property type="entry name" value="PRK06638.1-5"/>
    <property type="match status" value="1"/>
</dbReference>
<keyword evidence="1" id="KW-0874">Quinone</keyword>
<gene>
    <name evidence="3" type="ORF">GCM10023191_075970</name>
</gene>
<evidence type="ECO:0000256" key="2">
    <source>
        <dbReference type="SAM" id="MobiDB-lite"/>
    </source>
</evidence>
<comment type="subcellular location">
    <subcellularLocation>
        <location evidence="1">Cell membrane</location>
        <topology evidence="1">Multi-pass membrane protein</topology>
    </subcellularLocation>
</comment>
<feature type="transmembrane region" description="Helical" evidence="1">
    <location>
        <begin position="69"/>
        <end position="91"/>
    </location>
</feature>
<keyword evidence="1" id="KW-0472">Membrane</keyword>
<feature type="transmembrane region" description="Helical" evidence="1">
    <location>
        <begin position="103"/>
        <end position="125"/>
    </location>
</feature>
<organism evidence="3 4">
    <name type="scientific">Actinoallomurus oryzae</name>
    <dbReference type="NCBI Taxonomy" id="502180"/>
    <lineage>
        <taxon>Bacteria</taxon>
        <taxon>Bacillati</taxon>
        <taxon>Actinomycetota</taxon>
        <taxon>Actinomycetes</taxon>
        <taxon>Streptosporangiales</taxon>
        <taxon>Thermomonosporaceae</taxon>
        <taxon>Actinoallomurus</taxon>
    </lineage>
</organism>
<dbReference type="Gene3D" id="1.20.120.1200">
    <property type="entry name" value="NADH-ubiquinone/plastoquinone oxidoreductase chain 6, subunit NuoJ"/>
    <property type="match status" value="1"/>
</dbReference>
<keyword evidence="1" id="KW-1003">Cell membrane</keyword>
<feature type="transmembrane region" description="Helical" evidence="1">
    <location>
        <begin position="38"/>
        <end position="57"/>
    </location>
</feature>
<feature type="region of interest" description="Disordered" evidence="2">
    <location>
        <begin position="199"/>
        <end position="220"/>
    </location>
</feature>
<keyword evidence="1" id="KW-1133">Transmembrane helix</keyword>
<evidence type="ECO:0000313" key="4">
    <source>
        <dbReference type="Proteomes" id="UP001500503"/>
    </source>
</evidence>
<dbReference type="EC" id="7.1.1.-" evidence="1"/>
<feature type="region of interest" description="Disordered" evidence="2">
    <location>
        <begin position="253"/>
        <end position="273"/>
    </location>
</feature>
<comment type="similarity">
    <text evidence="1">Belongs to the complex I subunit 6 family.</text>
</comment>
<comment type="caution">
    <text evidence="3">The sequence shown here is derived from an EMBL/GenBank/DDBJ whole genome shotgun (WGS) entry which is preliminary data.</text>
</comment>
<comment type="catalytic activity">
    <reaction evidence="1">
        <text>a quinone + NADH + 5 H(+)(in) = a quinol + NAD(+) + 4 H(+)(out)</text>
        <dbReference type="Rhea" id="RHEA:57888"/>
        <dbReference type="ChEBI" id="CHEBI:15378"/>
        <dbReference type="ChEBI" id="CHEBI:24646"/>
        <dbReference type="ChEBI" id="CHEBI:57540"/>
        <dbReference type="ChEBI" id="CHEBI:57945"/>
        <dbReference type="ChEBI" id="CHEBI:132124"/>
    </reaction>
</comment>
<feature type="region of interest" description="Disordered" evidence="2">
    <location>
        <begin position="287"/>
        <end position="308"/>
    </location>
</feature>
<sequence length="308" mass="32313">MTTLAAGAHQTGESGIFWVLAIVSVAAALGMIFMRKVVYSALLLAVVMLSLAVFYAVNEAPFLAFVQVIVYTGAVLMLFLFVIMVVGVSSTESMVETIKGQRVAAAIVGIGFGVLLILGVGSATLPQSMGLSDANANGGNVMGLARLLFGDNTNNEAVKATRPDNHMGSYIFAFELTSALLITAALGAMVLAHRERLKPKPTQRELSQARIKSDQVSPLPPPGTYARHNAVDMPALLPDGSVSELSVSPVITRRRGGSHEDLHGEGPESALRRGTATVKAVLEGQVEGQVEVEKTDAEAAGASAEEEK</sequence>
<feature type="compositionally biased region" description="Basic and acidic residues" evidence="2">
    <location>
        <begin position="257"/>
        <end position="266"/>
    </location>
</feature>
<dbReference type="PANTHER" id="PTHR33269:SF19">
    <property type="entry name" value="NADH-QUINONE OXIDOREDUCTASE SUBUNIT J"/>
    <property type="match status" value="1"/>
</dbReference>
<evidence type="ECO:0000256" key="1">
    <source>
        <dbReference type="RuleBase" id="RU004429"/>
    </source>
</evidence>
<dbReference type="InterPro" id="IPR001457">
    <property type="entry name" value="NADH_UbQ/plastoQ_OxRdtase_su6"/>
</dbReference>
<comment type="function">
    <text evidence="1">NDH-1 shuttles electrons from NADH, via FMN and iron-sulfur (Fe-S) centers, to quinones in the respiratory chain. Couples the redox reaction to proton translocation (for every two electrons transferred, four hydrogen ions are translocated across the cytoplasmic membrane), and thus conserves the redox energy in a proton gradient.</text>
</comment>
<reference evidence="4" key="1">
    <citation type="journal article" date="2019" name="Int. J. Syst. Evol. Microbiol.">
        <title>The Global Catalogue of Microorganisms (GCM) 10K type strain sequencing project: providing services to taxonomists for standard genome sequencing and annotation.</title>
        <authorList>
            <consortium name="The Broad Institute Genomics Platform"/>
            <consortium name="The Broad Institute Genome Sequencing Center for Infectious Disease"/>
            <person name="Wu L."/>
            <person name="Ma J."/>
        </authorList>
    </citation>
    <scope>NUCLEOTIDE SEQUENCE [LARGE SCALE GENOMIC DNA]</scope>
    <source>
        <strain evidence="4">JCM 17933</strain>
    </source>
</reference>
<feature type="transmembrane region" description="Helical" evidence="1">
    <location>
        <begin position="170"/>
        <end position="192"/>
    </location>
</feature>
<dbReference type="Proteomes" id="UP001500503">
    <property type="component" value="Unassembled WGS sequence"/>
</dbReference>
<name>A0ABP8QW90_9ACTN</name>
<dbReference type="RefSeq" id="WP_345472262.1">
    <property type="nucleotide sequence ID" value="NZ_BAABHF010000046.1"/>
</dbReference>
<dbReference type="PANTHER" id="PTHR33269">
    <property type="entry name" value="NADH-UBIQUINONE OXIDOREDUCTASE CHAIN 6"/>
    <property type="match status" value="1"/>
</dbReference>
<evidence type="ECO:0000313" key="3">
    <source>
        <dbReference type="EMBL" id="GAA4511587.1"/>
    </source>
</evidence>
<feature type="transmembrane region" description="Helical" evidence="1">
    <location>
        <begin position="15"/>
        <end position="33"/>
    </location>
</feature>
<keyword evidence="1" id="KW-0812">Transmembrane</keyword>
<keyword evidence="1" id="KW-0520">NAD</keyword>
<dbReference type="EMBL" id="BAABHF010000046">
    <property type="protein sequence ID" value="GAA4511587.1"/>
    <property type="molecule type" value="Genomic_DNA"/>
</dbReference>